<organism evidence="1 2">
    <name type="scientific">Pararobbsia alpina</name>
    <dbReference type="NCBI Taxonomy" id="621374"/>
    <lineage>
        <taxon>Bacteria</taxon>
        <taxon>Pseudomonadati</taxon>
        <taxon>Pseudomonadota</taxon>
        <taxon>Betaproteobacteria</taxon>
        <taxon>Burkholderiales</taxon>
        <taxon>Burkholderiaceae</taxon>
        <taxon>Pararobbsia</taxon>
    </lineage>
</organism>
<gene>
    <name evidence="1" type="ORF">LMG28138_03880</name>
</gene>
<evidence type="ECO:0000313" key="2">
    <source>
        <dbReference type="Proteomes" id="UP000494115"/>
    </source>
</evidence>
<sequence length="110" mass="11628">MPFSLPYVVPTTGAPASYHEVSQITLDKASLSSVATIGSYVSADTKTAGKLPLYTQQIQISGLPDSTDPFQWCEQMLIEAAPDQPTSGIAPNRYTFAGGTMIEADAPTTT</sequence>
<dbReference type="RefSeq" id="WP_175106439.1">
    <property type="nucleotide sequence ID" value="NZ_CADIKM010000021.1"/>
</dbReference>
<dbReference type="EMBL" id="CADIKM010000021">
    <property type="protein sequence ID" value="CAB3795440.1"/>
    <property type="molecule type" value="Genomic_DNA"/>
</dbReference>
<accession>A0A6S7BD66</accession>
<proteinExistence type="predicted"/>
<name>A0A6S7BD66_9BURK</name>
<dbReference type="Proteomes" id="UP000494115">
    <property type="component" value="Unassembled WGS sequence"/>
</dbReference>
<reference evidence="1 2" key="1">
    <citation type="submission" date="2020-04" db="EMBL/GenBank/DDBJ databases">
        <authorList>
            <person name="De Canck E."/>
        </authorList>
    </citation>
    <scope>NUCLEOTIDE SEQUENCE [LARGE SCALE GENOMIC DNA]</scope>
    <source>
        <strain evidence="1 2">LMG 28138</strain>
    </source>
</reference>
<keyword evidence="2" id="KW-1185">Reference proteome</keyword>
<dbReference type="AlphaFoldDB" id="A0A6S7BD66"/>
<evidence type="ECO:0000313" key="1">
    <source>
        <dbReference type="EMBL" id="CAB3795440.1"/>
    </source>
</evidence>
<protein>
    <submittedName>
        <fullName evidence="1">Uncharacterized protein</fullName>
    </submittedName>
</protein>